<reference evidence="4" key="3">
    <citation type="submission" date="2025-09" db="UniProtKB">
        <authorList>
            <consortium name="Ensembl"/>
        </authorList>
    </citation>
    <scope>IDENTIFICATION</scope>
</reference>
<protein>
    <recommendedName>
        <fullName evidence="1">RNA-directed DNA polymerase</fullName>
        <ecNumber evidence="1">2.7.7.49</ecNumber>
    </recommendedName>
</protein>
<evidence type="ECO:0000256" key="2">
    <source>
        <dbReference type="SAM" id="Phobius"/>
    </source>
</evidence>
<reference evidence="4" key="1">
    <citation type="journal article" date="2020" name="Gigascience">
        <title>An improved pig reference genome sequence to enable pig genetics and genomics research.</title>
        <authorList>
            <person name="Warr A."/>
            <person name="Affara N."/>
            <person name="Aken B."/>
            <person name="Beiki H."/>
            <person name="Bickhart D.M."/>
            <person name="Billis K."/>
            <person name="Chow W."/>
            <person name="Eory L."/>
            <person name="Finlayson H.A."/>
            <person name="Flicek P."/>
            <person name="Giron C.G."/>
            <person name="Griffin D.K."/>
            <person name="Hall R."/>
            <person name="Hannum G."/>
            <person name="Hourlier T."/>
            <person name="Howe K."/>
            <person name="Hume D.A."/>
            <person name="Izuogu O."/>
            <person name="Kim K."/>
            <person name="Koren S."/>
            <person name="Liu H."/>
            <person name="Manchanda N."/>
            <person name="Martin F.J."/>
            <person name="Nonneman D.J."/>
            <person name="O'Connor R.E."/>
            <person name="Phillippy A.M."/>
            <person name="Rohrer G.A."/>
            <person name="Rosen B.D."/>
            <person name="Rund L.A."/>
            <person name="Sargent C.A."/>
            <person name="Schook L.B."/>
            <person name="Schroeder S.G."/>
            <person name="Schwartz A.S."/>
            <person name="Skinner B.M."/>
            <person name="Talbot R."/>
            <person name="Tseng E."/>
            <person name="Tuggle C.K."/>
            <person name="Watson M."/>
            <person name="Smith T.P.L."/>
            <person name="Archibald A.L."/>
        </authorList>
    </citation>
    <scope>NUCLEOTIDE SEQUENCE [LARGE SCALE GENOMIC DNA]</scope>
    <source>
        <strain evidence="4">Duroc</strain>
    </source>
</reference>
<evidence type="ECO:0000256" key="1">
    <source>
        <dbReference type="ARBA" id="ARBA00012493"/>
    </source>
</evidence>
<feature type="transmembrane region" description="Helical" evidence="2">
    <location>
        <begin position="37"/>
        <end position="59"/>
    </location>
</feature>
<dbReference type="InterPro" id="IPR000477">
    <property type="entry name" value="RT_dom"/>
</dbReference>
<keyword evidence="2" id="KW-1133">Transmembrane helix</keyword>
<dbReference type="Proteomes" id="UP000008227">
    <property type="component" value="Chromosome 3"/>
</dbReference>
<evidence type="ECO:0000313" key="5">
    <source>
        <dbReference type="Proteomes" id="UP000008227"/>
    </source>
</evidence>
<keyword evidence="2" id="KW-0812">Transmembrane</keyword>
<feature type="domain" description="Reverse transcriptase" evidence="3">
    <location>
        <begin position="98"/>
        <end position="242"/>
    </location>
</feature>
<keyword evidence="2" id="KW-0472">Membrane</keyword>
<proteinExistence type="predicted"/>
<dbReference type="SUPFAM" id="SSF56672">
    <property type="entry name" value="DNA/RNA polymerases"/>
    <property type="match status" value="1"/>
</dbReference>
<sequence>MVVLICISLIIRDVEHFFMSLLVICTSSLEKCLFRSFAHFSIGWLAFLLLSYISCLYILEIKPLSAASFEAIFSHSVSCLFVFFLVSFAMQKLVSFQKVEEEGTLPKIFYDATITLIPKPDKDTTKKENYWPISLMTIDAKILHKILANRIQRHIKKIVPHNQVRFIPGSQGCFNILKSVKSIHHINKRKVKSHRIISIDAEKAFDKVQHPFMIKTLTKVGIEGTFLNIIKAIYDKTTANTQ</sequence>
<dbReference type="Pfam" id="PF00078">
    <property type="entry name" value="RVT_1"/>
    <property type="match status" value="1"/>
</dbReference>
<evidence type="ECO:0000313" key="4">
    <source>
        <dbReference type="Ensembl" id="ENSSSCP00000080375.1"/>
    </source>
</evidence>
<feature type="transmembrane region" description="Helical" evidence="2">
    <location>
        <begin position="71"/>
        <end position="90"/>
    </location>
</feature>
<dbReference type="PANTHER" id="PTHR19446">
    <property type="entry name" value="REVERSE TRANSCRIPTASES"/>
    <property type="match status" value="1"/>
</dbReference>
<dbReference type="Ensembl" id="ENSSSCT00000100818.1">
    <property type="protein sequence ID" value="ENSSSCP00000080375.1"/>
    <property type="gene ID" value="ENSSSCG00000060347.1"/>
</dbReference>
<dbReference type="InterPro" id="IPR043502">
    <property type="entry name" value="DNA/RNA_pol_sf"/>
</dbReference>
<dbReference type="GeneTree" id="ENSGT01150000286925"/>
<dbReference type="GO" id="GO:0003964">
    <property type="term" value="F:RNA-directed DNA polymerase activity"/>
    <property type="evidence" value="ECO:0007669"/>
    <property type="project" value="UniProtKB-EC"/>
</dbReference>
<dbReference type="EC" id="2.7.7.49" evidence="1"/>
<reference evidence="4" key="2">
    <citation type="submission" date="2025-08" db="UniProtKB">
        <authorList>
            <consortium name="Ensembl"/>
        </authorList>
    </citation>
    <scope>IDENTIFICATION</scope>
</reference>
<keyword evidence="5" id="KW-1185">Reference proteome</keyword>
<evidence type="ECO:0000259" key="3">
    <source>
        <dbReference type="PROSITE" id="PS50878"/>
    </source>
</evidence>
<name>A0A8W4FPX5_PIG</name>
<dbReference type="PROSITE" id="PS50878">
    <property type="entry name" value="RT_POL"/>
    <property type="match status" value="1"/>
</dbReference>
<accession>A0A8W4FPX5</accession>
<organism evidence="4 5">
    <name type="scientific">Sus scrofa</name>
    <name type="common">Pig</name>
    <dbReference type="NCBI Taxonomy" id="9823"/>
    <lineage>
        <taxon>Eukaryota</taxon>
        <taxon>Metazoa</taxon>
        <taxon>Chordata</taxon>
        <taxon>Craniata</taxon>
        <taxon>Vertebrata</taxon>
        <taxon>Euteleostomi</taxon>
        <taxon>Mammalia</taxon>
        <taxon>Eutheria</taxon>
        <taxon>Laurasiatheria</taxon>
        <taxon>Artiodactyla</taxon>
        <taxon>Suina</taxon>
        <taxon>Suidae</taxon>
        <taxon>Sus</taxon>
    </lineage>
</organism>
<dbReference type="AlphaFoldDB" id="A0A8W4FPX5"/>